<dbReference type="PROSITE" id="PS51465">
    <property type="entry name" value="KAZAL_2"/>
    <property type="match status" value="1"/>
</dbReference>
<feature type="signal peptide" evidence="4">
    <location>
        <begin position="1"/>
        <end position="20"/>
    </location>
</feature>
<protein>
    <submittedName>
        <fullName evidence="6">Kazal-type-serine-protease-inhibitor-like-6 protein</fullName>
    </submittedName>
</protein>
<reference evidence="6" key="2">
    <citation type="submission" date="2014-02" db="EMBL/GenBank/DDBJ databases">
        <title>The hermit crab's nose antennal transcriptomics.</title>
        <authorList>
            <person name="Groh K.C."/>
            <person name="Vogel H."/>
            <person name="Stensmyr M.C."/>
            <person name="Grosse-Wilde E."/>
            <person name="Hansson B.S."/>
        </authorList>
    </citation>
    <scope>NUCLEOTIDE SEQUENCE</scope>
    <source>
        <tissue evidence="6">Antennules</tissue>
    </source>
</reference>
<dbReference type="InterPro" id="IPR002350">
    <property type="entry name" value="Kazal_dom"/>
</dbReference>
<sequence length="73" mass="7900">QQRLCLVLVVMMLTVAVASSKRQCPDACTQQYDPVCGSNGVTYGNSCLLSIAKCRNPSIRLAYRGRCGTVPYA</sequence>
<dbReference type="EMBL" id="HABY01000053">
    <property type="protein sequence ID" value="CDK12582.1"/>
    <property type="molecule type" value="Transcribed_RNA"/>
</dbReference>
<keyword evidence="4" id="KW-0732">Signal</keyword>
<dbReference type="GO" id="GO:0006508">
    <property type="term" value="P:proteolysis"/>
    <property type="evidence" value="ECO:0007669"/>
    <property type="project" value="UniProtKB-KW"/>
</dbReference>
<proteinExistence type="predicted"/>
<keyword evidence="6" id="KW-0645">Protease</keyword>
<evidence type="ECO:0000256" key="1">
    <source>
        <dbReference type="ARBA" id="ARBA00022690"/>
    </source>
</evidence>
<evidence type="ECO:0000313" key="6">
    <source>
        <dbReference type="EMBL" id="CDK12582.1"/>
    </source>
</evidence>
<dbReference type="PANTHER" id="PTHR10913">
    <property type="entry name" value="FOLLISTATIN-RELATED"/>
    <property type="match status" value="1"/>
</dbReference>
<evidence type="ECO:0000256" key="2">
    <source>
        <dbReference type="ARBA" id="ARBA00022900"/>
    </source>
</evidence>
<organism evidence="6">
    <name type="scientific">Coenobita clypeatus</name>
    <dbReference type="NCBI Taxonomy" id="474045"/>
    <lineage>
        <taxon>Eukaryota</taxon>
        <taxon>Metazoa</taxon>
        <taxon>Ecdysozoa</taxon>
        <taxon>Arthropoda</taxon>
        <taxon>Crustacea</taxon>
        <taxon>Multicrustacea</taxon>
        <taxon>Malacostraca</taxon>
        <taxon>Eumalacostraca</taxon>
        <taxon>Eucarida</taxon>
        <taxon>Decapoda</taxon>
        <taxon>Pleocyemata</taxon>
        <taxon>Anomura</taxon>
        <taxon>Paguroidea</taxon>
        <taxon>Coenobitidae</taxon>
        <taxon>Coenobita</taxon>
    </lineage>
</organism>
<dbReference type="InterPro" id="IPR036058">
    <property type="entry name" value="Kazal_dom_sf"/>
</dbReference>
<dbReference type="GO" id="GO:0005576">
    <property type="term" value="C:extracellular region"/>
    <property type="evidence" value="ECO:0007669"/>
    <property type="project" value="TreeGrafter"/>
</dbReference>
<dbReference type="PANTHER" id="PTHR10913:SF45">
    <property type="entry name" value="FOLLISTATIN, ISOFORM A-RELATED"/>
    <property type="match status" value="1"/>
</dbReference>
<reference evidence="6" key="1">
    <citation type="submission" date="2013-06" db="EMBL/GenBank/DDBJ databases">
        <authorList>
            <person name="Groh K."/>
        </authorList>
    </citation>
    <scope>NUCLEOTIDE SEQUENCE</scope>
    <source>
        <tissue evidence="6">Antennules</tissue>
    </source>
</reference>
<keyword evidence="3" id="KW-1015">Disulfide bond</keyword>
<evidence type="ECO:0000256" key="4">
    <source>
        <dbReference type="SAM" id="SignalP"/>
    </source>
</evidence>
<dbReference type="CDD" id="cd00104">
    <property type="entry name" value="KAZAL_FS"/>
    <property type="match status" value="1"/>
</dbReference>
<accession>W6MEV2</accession>
<dbReference type="SUPFAM" id="SSF100895">
    <property type="entry name" value="Kazal-type serine protease inhibitors"/>
    <property type="match status" value="1"/>
</dbReference>
<feature type="non-terminal residue" evidence="6">
    <location>
        <position position="1"/>
    </location>
</feature>
<feature type="domain" description="Kazal-like" evidence="5">
    <location>
        <begin position="18"/>
        <end position="69"/>
    </location>
</feature>
<keyword evidence="2" id="KW-0722">Serine protease inhibitor</keyword>
<evidence type="ECO:0000259" key="5">
    <source>
        <dbReference type="PROSITE" id="PS51465"/>
    </source>
</evidence>
<dbReference type="Gene3D" id="3.30.60.30">
    <property type="match status" value="1"/>
</dbReference>
<dbReference type="GO" id="GO:0008233">
    <property type="term" value="F:peptidase activity"/>
    <property type="evidence" value="ECO:0007669"/>
    <property type="project" value="UniProtKB-KW"/>
</dbReference>
<dbReference type="SMART" id="SM00280">
    <property type="entry name" value="KAZAL"/>
    <property type="match status" value="1"/>
</dbReference>
<keyword evidence="1" id="KW-0646">Protease inhibitor</keyword>
<dbReference type="InterPro" id="IPR050653">
    <property type="entry name" value="Prot_Inhib_GrowthFact_Antg"/>
</dbReference>
<keyword evidence="6" id="KW-0378">Hydrolase</keyword>
<dbReference type="AlphaFoldDB" id="W6MEV2"/>
<name>W6MEV2_9EUCA</name>
<dbReference type="Pfam" id="PF00050">
    <property type="entry name" value="Kazal_1"/>
    <property type="match status" value="1"/>
</dbReference>
<feature type="chain" id="PRO_5004878604" evidence="4">
    <location>
        <begin position="21"/>
        <end position="73"/>
    </location>
</feature>
<evidence type="ECO:0000256" key="3">
    <source>
        <dbReference type="ARBA" id="ARBA00023157"/>
    </source>
</evidence>